<protein>
    <submittedName>
        <fullName evidence="3">Na+/melibiose symporter-like transporter</fullName>
    </submittedName>
</protein>
<comment type="similarity">
    <text evidence="1">Belongs to the sodium:galactoside symporter (TC 2.A.2) family.</text>
</comment>
<keyword evidence="2" id="KW-0812">Transmembrane</keyword>
<dbReference type="GO" id="GO:0005886">
    <property type="term" value="C:plasma membrane"/>
    <property type="evidence" value="ECO:0007669"/>
    <property type="project" value="TreeGrafter"/>
</dbReference>
<dbReference type="EMBL" id="SNXS01000002">
    <property type="protein sequence ID" value="TDP72870.1"/>
    <property type="molecule type" value="Genomic_DNA"/>
</dbReference>
<dbReference type="InterPro" id="IPR036259">
    <property type="entry name" value="MFS_trans_sf"/>
</dbReference>
<dbReference type="InterPro" id="IPR039672">
    <property type="entry name" value="MFS_2"/>
</dbReference>
<dbReference type="OrthoDB" id="181905at2"/>
<dbReference type="FunCoup" id="A0A4R6QPR5">
    <property type="interactions" value="135"/>
</dbReference>
<feature type="transmembrane region" description="Helical" evidence="2">
    <location>
        <begin position="387"/>
        <end position="411"/>
    </location>
</feature>
<name>A0A4R6QPR5_9BURK</name>
<organism evidence="3 4">
    <name type="scientific">Roseateles toxinivorans</name>
    <dbReference type="NCBI Taxonomy" id="270368"/>
    <lineage>
        <taxon>Bacteria</taxon>
        <taxon>Pseudomonadati</taxon>
        <taxon>Pseudomonadota</taxon>
        <taxon>Betaproteobacteria</taxon>
        <taxon>Burkholderiales</taxon>
        <taxon>Sphaerotilaceae</taxon>
        <taxon>Roseateles</taxon>
    </lineage>
</organism>
<dbReference type="GO" id="GO:0008643">
    <property type="term" value="P:carbohydrate transport"/>
    <property type="evidence" value="ECO:0007669"/>
    <property type="project" value="InterPro"/>
</dbReference>
<evidence type="ECO:0000256" key="1">
    <source>
        <dbReference type="ARBA" id="ARBA00009617"/>
    </source>
</evidence>
<reference evidence="3 4" key="1">
    <citation type="submission" date="2019-03" db="EMBL/GenBank/DDBJ databases">
        <title>Genomic Encyclopedia of Type Strains, Phase IV (KMG-IV): sequencing the most valuable type-strain genomes for metagenomic binning, comparative biology and taxonomic classification.</title>
        <authorList>
            <person name="Goeker M."/>
        </authorList>
    </citation>
    <scope>NUCLEOTIDE SEQUENCE [LARGE SCALE GENOMIC DNA]</scope>
    <source>
        <strain evidence="3 4">DSM 16998</strain>
    </source>
</reference>
<dbReference type="GO" id="GO:0015293">
    <property type="term" value="F:symporter activity"/>
    <property type="evidence" value="ECO:0007669"/>
    <property type="project" value="InterPro"/>
</dbReference>
<sequence length="418" mass="43888">MSVARIGSVAAARYGALGLPLAFVALPLYVMLPNHYATQFGVPLAALGLLLLAARLFDALVDPWIGRVADAALGRSSRRAWWLAAGASAALLVGFVLLFFPQVRGTDALLLWCGAALLLTYLGYSVVSVIHQAWGARLGGDELQRARVVSWREGLALVGVLLASVLPSLAGLAFTSASLIMLTLIGLWLLRQGPATQAAVQETPPISLALPFRSVAFRRLLAVYLCNGIASAVPATLVLFFVRDRLQLPQDEALFLGSYFAAAALSIALWMRCIQAIGLARSWLLAMGLAVLSFGWALALDSGDRLGFLGVCIASGAALGADLAVPGAMLAGVIQTAGHARQAEGAYFGWWNFATKLNLALAAGLALPALQWLGYAPGEQDAAALSALSLVYCALPCALKLLAAGLLYGLLIRNETPR</sequence>
<dbReference type="PANTHER" id="PTHR11328">
    <property type="entry name" value="MAJOR FACILITATOR SUPERFAMILY DOMAIN-CONTAINING PROTEIN"/>
    <property type="match status" value="1"/>
</dbReference>
<feature type="transmembrane region" description="Helical" evidence="2">
    <location>
        <begin position="109"/>
        <end position="127"/>
    </location>
</feature>
<keyword evidence="2" id="KW-1133">Transmembrane helix</keyword>
<feature type="transmembrane region" description="Helical" evidence="2">
    <location>
        <begin position="221"/>
        <end position="241"/>
    </location>
</feature>
<accession>A0A4R6QPR5</accession>
<dbReference type="Pfam" id="PF13347">
    <property type="entry name" value="MFS_2"/>
    <property type="match status" value="1"/>
</dbReference>
<evidence type="ECO:0000256" key="2">
    <source>
        <dbReference type="SAM" id="Phobius"/>
    </source>
</evidence>
<dbReference type="InParanoid" id="A0A4R6QPR5"/>
<proteinExistence type="inferred from homology"/>
<feature type="transmembrane region" description="Helical" evidence="2">
    <location>
        <begin position="44"/>
        <end position="61"/>
    </location>
</feature>
<gene>
    <name evidence="3" type="ORF">DES47_102616</name>
</gene>
<feature type="transmembrane region" description="Helical" evidence="2">
    <location>
        <begin position="346"/>
        <end position="367"/>
    </location>
</feature>
<keyword evidence="2" id="KW-0472">Membrane</keyword>
<feature type="transmembrane region" description="Helical" evidence="2">
    <location>
        <begin position="283"/>
        <end position="300"/>
    </location>
</feature>
<dbReference type="RefSeq" id="WP_133700303.1">
    <property type="nucleotide sequence ID" value="NZ_SNXS01000002.1"/>
</dbReference>
<feature type="transmembrane region" description="Helical" evidence="2">
    <location>
        <begin position="12"/>
        <end position="32"/>
    </location>
</feature>
<keyword evidence="4" id="KW-1185">Reference proteome</keyword>
<evidence type="ECO:0000313" key="3">
    <source>
        <dbReference type="EMBL" id="TDP72870.1"/>
    </source>
</evidence>
<feature type="transmembrane region" description="Helical" evidence="2">
    <location>
        <begin position="81"/>
        <end position="103"/>
    </location>
</feature>
<dbReference type="AlphaFoldDB" id="A0A4R6QPR5"/>
<dbReference type="SUPFAM" id="SSF103473">
    <property type="entry name" value="MFS general substrate transporter"/>
    <property type="match status" value="1"/>
</dbReference>
<feature type="transmembrane region" description="Helical" evidence="2">
    <location>
        <begin position="253"/>
        <end position="271"/>
    </location>
</feature>
<dbReference type="Proteomes" id="UP000295361">
    <property type="component" value="Unassembled WGS sequence"/>
</dbReference>
<evidence type="ECO:0000313" key="4">
    <source>
        <dbReference type="Proteomes" id="UP000295361"/>
    </source>
</evidence>
<feature type="transmembrane region" description="Helical" evidence="2">
    <location>
        <begin position="172"/>
        <end position="190"/>
    </location>
</feature>
<dbReference type="PANTHER" id="PTHR11328:SF24">
    <property type="entry name" value="MAJOR FACILITATOR SUPERFAMILY (MFS) PROFILE DOMAIN-CONTAINING PROTEIN"/>
    <property type="match status" value="1"/>
</dbReference>
<dbReference type="Gene3D" id="1.20.1250.20">
    <property type="entry name" value="MFS general substrate transporter like domains"/>
    <property type="match status" value="1"/>
</dbReference>
<feature type="transmembrane region" description="Helical" evidence="2">
    <location>
        <begin position="306"/>
        <end position="334"/>
    </location>
</feature>
<comment type="caution">
    <text evidence="3">The sequence shown here is derived from an EMBL/GenBank/DDBJ whole genome shotgun (WGS) entry which is preliminary data.</text>
</comment>